<reference evidence="4" key="1">
    <citation type="journal article" date="2014" name="Int. J. Syst. Evol. Microbiol.">
        <title>Complete genome sequence of Corynebacterium casei LMG S-19264T (=DSM 44701T), isolated from a smear-ripened cheese.</title>
        <authorList>
            <consortium name="US DOE Joint Genome Institute (JGI-PGF)"/>
            <person name="Walter F."/>
            <person name="Albersmeier A."/>
            <person name="Kalinowski J."/>
            <person name="Ruckert C."/>
        </authorList>
    </citation>
    <scope>NUCLEOTIDE SEQUENCE</scope>
    <source>
        <strain evidence="4">VKM Ac-1401</strain>
    </source>
</reference>
<name>A0A9W6M137_9MICO</name>
<dbReference type="Pfam" id="PF13561">
    <property type="entry name" value="adh_short_C2"/>
    <property type="match status" value="1"/>
</dbReference>
<reference evidence="4" key="2">
    <citation type="submission" date="2023-01" db="EMBL/GenBank/DDBJ databases">
        <authorList>
            <person name="Sun Q."/>
            <person name="Evtushenko L."/>
        </authorList>
    </citation>
    <scope>NUCLEOTIDE SEQUENCE</scope>
    <source>
        <strain evidence="4">VKM Ac-1401</strain>
    </source>
</reference>
<dbReference type="Gene3D" id="3.40.50.720">
    <property type="entry name" value="NAD(P)-binding Rossmann-like Domain"/>
    <property type="match status" value="1"/>
</dbReference>
<evidence type="ECO:0000313" key="4">
    <source>
        <dbReference type="EMBL" id="GLJ78058.1"/>
    </source>
</evidence>
<evidence type="ECO:0000256" key="1">
    <source>
        <dbReference type="ARBA" id="ARBA00006484"/>
    </source>
</evidence>
<dbReference type="GO" id="GO:0016616">
    <property type="term" value="F:oxidoreductase activity, acting on the CH-OH group of donors, NAD or NADP as acceptor"/>
    <property type="evidence" value="ECO:0007669"/>
    <property type="project" value="UniProtKB-ARBA"/>
</dbReference>
<proteinExistence type="inferred from homology"/>
<dbReference type="SUPFAM" id="SSF51735">
    <property type="entry name" value="NAD(P)-binding Rossmann-fold domains"/>
    <property type="match status" value="1"/>
</dbReference>
<dbReference type="InterPro" id="IPR002347">
    <property type="entry name" value="SDR_fam"/>
</dbReference>
<dbReference type="AlphaFoldDB" id="A0A9W6M137"/>
<dbReference type="Proteomes" id="UP001142372">
    <property type="component" value="Unassembled WGS sequence"/>
</dbReference>
<dbReference type="PRINTS" id="PR00081">
    <property type="entry name" value="GDHRDH"/>
</dbReference>
<dbReference type="RefSeq" id="WP_271178654.1">
    <property type="nucleotide sequence ID" value="NZ_BAAAJO010000003.1"/>
</dbReference>
<dbReference type="EMBL" id="BSEN01000015">
    <property type="protein sequence ID" value="GLJ78058.1"/>
    <property type="molecule type" value="Genomic_DNA"/>
</dbReference>
<protein>
    <submittedName>
        <fullName evidence="4">Oxidoreductase</fullName>
    </submittedName>
</protein>
<comment type="similarity">
    <text evidence="1">Belongs to the short-chain dehydrogenases/reductases (SDR) family.</text>
</comment>
<feature type="domain" description="Ketoreductase" evidence="3">
    <location>
        <begin position="3"/>
        <end position="187"/>
    </location>
</feature>
<gene>
    <name evidence="4" type="ORF">GCM10017584_36320</name>
</gene>
<comment type="caution">
    <text evidence="4">The sequence shown here is derived from an EMBL/GenBank/DDBJ whole genome shotgun (WGS) entry which is preliminary data.</text>
</comment>
<keyword evidence="2" id="KW-0560">Oxidoreductase</keyword>
<dbReference type="InterPro" id="IPR057326">
    <property type="entry name" value="KR_dom"/>
</dbReference>
<dbReference type="Pfam" id="PF00106">
    <property type="entry name" value="adh_short"/>
    <property type="match status" value="1"/>
</dbReference>
<evidence type="ECO:0000256" key="2">
    <source>
        <dbReference type="ARBA" id="ARBA00023002"/>
    </source>
</evidence>
<sequence>MTKTAVITGGTGGMGMATARILGTDHRIVLADLNQERIDAAIVELSASGIDASGTVCDITDRASVEKLMVFAEAGDHHVRAVVHTAGVSPQMGSAQFVAHINAIGTVNVTEAFLARAAEGDALVNVASVAGHGLPKVLVPSGAFPKAASDPVAFEKIIVRRSRVFGKKLHSGLAYSFSKAFVIWYSRKQAAAFGARGARIVSVSPGSFDTAMGKLEADHGAADLLTFSAIKRFGKPEEVAAVLAFSASEAPGYLTGTDILVDGGTRAGQEFKKS</sequence>
<dbReference type="SMART" id="SM00822">
    <property type="entry name" value="PKS_KR"/>
    <property type="match status" value="1"/>
</dbReference>
<evidence type="ECO:0000259" key="3">
    <source>
        <dbReference type="SMART" id="SM00822"/>
    </source>
</evidence>
<accession>A0A9W6M137</accession>
<evidence type="ECO:0000313" key="5">
    <source>
        <dbReference type="Proteomes" id="UP001142372"/>
    </source>
</evidence>
<organism evidence="4 5">
    <name type="scientific">Leifsonia poae</name>
    <dbReference type="NCBI Taxonomy" id="110933"/>
    <lineage>
        <taxon>Bacteria</taxon>
        <taxon>Bacillati</taxon>
        <taxon>Actinomycetota</taxon>
        <taxon>Actinomycetes</taxon>
        <taxon>Micrococcales</taxon>
        <taxon>Microbacteriaceae</taxon>
        <taxon>Leifsonia</taxon>
    </lineage>
</organism>
<keyword evidence="5" id="KW-1185">Reference proteome</keyword>
<dbReference type="CDD" id="cd05233">
    <property type="entry name" value="SDR_c"/>
    <property type="match status" value="1"/>
</dbReference>
<dbReference type="PANTHER" id="PTHR42760:SF133">
    <property type="entry name" value="3-OXOACYL-[ACYL-CARRIER-PROTEIN] REDUCTASE"/>
    <property type="match status" value="1"/>
</dbReference>
<dbReference type="PANTHER" id="PTHR42760">
    <property type="entry name" value="SHORT-CHAIN DEHYDROGENASES/REDUCTASES FAMILY MEMBER"/>
    <property type="match status" value="1"/>
</dbReference>
<dbReference type="InterPro" id="IPR036291">
    <property type="entry name" value="NAD(P)-bd_dom_sf"/>
</dbReference>